<dbReference type="Pfam" id="PF22725">
    <property type="entry name" value="GFO_IDH_MocA_C3"/>
    <property type="match status" value="1"/>
</dbReference>
<protein>
    <submittedName>
        <fullName evidence="6">Gfo/Idh/MocA family oxidoreductase</fullName>
    </submittedName>
</protein>
<dbReference type="PANTHER" id="PTHR43818:SF11">
    <property type="entry name" value="BCDNA.GH03377"/>
    <property type="match status" value="1"/>
</dbReference>
<evidence type="ECO:0000259" key="4">
    <source>
        <dbReference type="Pfam" id="PF01408"/>
    </source>
</evidence>
<dbReference type="Pfam" id="PF01408">
    <property type="entry name" value="GFO_IDH_MocA"/>
    <property type="match status" value="1"/>
</dbReference>
<evidence type="ECO:0000259" key="5">
    <source>
        <dbReference type="Pfam" id="PF22725"/>
    </source>
</evidence>
<evidence type="ECO:0000256" key="2">
    <source>
        <dbReference type="ARBA" id="ARBA00023027"/>
    </source>
</evidence>
<dbReference type="InterPro" id="IPR036291">
    <property type="entry name" value="NAD(P)-bd_dom_sf"/>
</dbReference>
<accession>A0ABS9L3U8</accession>
<gene>
    <name evidence="6" type="ORF">LVY72_05355</name>
</gene>
<feature type="domain" description="GFO/IDH/MocA-like oxidoreductase" evidence="5">
    <location>
        <begin position="134"/>
        <end position="239"/>
    </location>
</feature>
<feature type="region of interest" description="Disordered" evidence="3">
    <location>
        <begin position="251"/>
        <end position="275"/>
    </location>
</feature>
<dbReference type="SUPFAM" id="SSF55347">
    <property type="entry name" value="Glyceraldehyde-3-phosphate dehydrogenase-like, C-terminal domain"/>
    <property type="match status" value="1"/>
</dbReference>
<feature type="compositionally biased region" description="Basic and acidic residues" evidence="3">
    <location>
        <begin position="266"/>
        <end position="275"/>
    </location>
</feature>
<reference evidence="6" key="1">
    <citation type="submission" date="2022-01" db="EMBL/GenBank/DDBJ databases">
        <authorList>
            <person name="Jo J.-H."/>
            <person name="Im W.-T."/>
        </authorList>
    </citation>
    <scope>NUCLEOTIDE SEQUENCE</scope>
    <source>
        <strain evidence="6">I2-34</strain>
    </source>
</reference>
<dbReference type="InterPro" id="IPR050463">
    <property type="entry name" value="Gfo/Idh/MocA_oxidrdct_glycsds"/>
</dbReference>
<dbReference type="SUPFAM" id="SSF51735">
    <property type="entry name" value="NAD(P)-binding Rossmann-fold domains"/>
    <property type="match status" value="1"/>
</dbReference>
<proteinExistence type="predicted"/>
<name>A0ABS9L3U8_9MICC</name>
<evidence type="ECO:0000256" key="3">
    <source>
        <dbReference type="SAM" id="MobiDB-lite"/>
    </source>
</evidence>
<dbReference type="Gene3D" id="3.40.50.720">
    <property type="entry name" value="NAD(P)-binding Rossmann-like Domain"/>
    <property type="match status" value="1"/>
</dbReference>
<organism evidence="6 7">
    <name type="scientific">Arthrobacter hankyongi</name>
    <dbReference type="NCBI Taxonomy" id="2904801"/>
    <lineage>
        <taxon>Bacteria</taxon>
        <taxon>Bacillati</taxon>
        <taxon>Actinomycetota</taxon>
        <taxon>Actinomycetes</taxon>
        <taxon>Micrococcales</taxon>
        <taxon>Micrococcaceae</taxon>
        <taxon>Arthrobacter</taxon>
    </lineage>
</organism>
<keyword evidence="2" id="KW-0520">NAD</keyword>
<dbReference type="Gene3D" id="3.30.360.10">
    <property type="entry name" value="Dihydrodipicolinate Reductase, domain 2"/>
    <property type="match status" value="1"/>
</dbReference>
<evidence type="ECO:0000313" key="6">
    <source>
        <dbReference type="EMBL" id="MCG2621340.1"/>
    </source>
</evidence>
<evidence type="ECO:0000256" key="1">
    <source>
        <dbReference type="ARBA" id="ARBA00023002"/>
    </source>
</evidence>
<comment type="caution">
    <text evidence="6">The sequence shown here is derived from an EMBL/GenBank/DDBJ whole genome shotgun (WGS) entry which is preliminary data.</text>
</comment>
<dbReference type="PANTHER" id="PTHR43818">
    <property type="entry name" value="BCDNA.GH03377"/>
    <property type="match status" value="1"/>
</dbReference>
<keyword evidence="7" id="KW-1185">Reference proteome</keyword>
<dbReference type="InterPro" id="IPR000683">
    <property type="entry name" value="Gfo/Idh/MocA-like_OxRdtase_N"/>
</dbReference>
<feature type="domain" description="Gfo/Idh/MocA-like oxidoreductase N-terminal" evidence="4">
    <location>
        <begin position="8"/>
        <end position="124"/>
    </location>
</feature>
<dbReference type="EMBL" id="JAKLTQ010000002">
    <property type="protein sequence ID" value="MCG2621340.1"/>
    <property type="molecule type" value="Genomic_DNA"/>
</dbReference>
<sequence>MRNSTVGLGVVGLGMAGGAMVAAVGTHPGVRLVAAADPNQALRARFEAGEGLPAYADLDTLLADPAVDAVYLASPHQFHHQQALAAARAGKHIVVEKPMALALDECDQMIEAADRAGVALVVGHTHGFDPAVMLIRELVASGAYGTLSMIAQWNYTNFLYRPRRPEELDTARGGGILYNQIPHQVEIARTIAARPVRSVRATTAVLDPQRPTEGSCTAILEFEDNVSASMVYSGYDHYDTDELHGWIAEGGGPKNPSHGSARRALRQQEGEAERQARTENFGYGNWSAELPPHQPHFGELIVSCAKADIRCGADDVVVYTEAGVERVPIPARPWRPGRGDVLEELAGYLTDSRPLVHDGHFGRETLRVCLAIKQSAAEHRGLELIEREADSYV</sequence>
<dbReference type="InterPro" id="IPR055170">
    <property type="entry name" value="GFO_IDH_MocA-like_dom"/>
</dbReference>
<dbReference type="RefSeq" id="WP_237818443.1">
    <property type="nucleotide sequence ID" value="NZ_JAKLTQ010000002.1"/>
</dbReference>
<evidence type="ECO:0000313" key="7">
    <source>
        <dbReference type="Proteomes" id="UP001165368"/>
    </source>
</evidence>
<dbReference type="Proteomes" id="UP001165368">
    <property type="component" value="Unassembled WGS sequence"/>
</dbReference>
<keyword evidence="1" id="KW-0560">Oxidoreductase</keyword>